<dbReference type="InterPro" id="IPR001647">
    <property type="entry name" value="HTH_TetR"/>
</dbReference>
<feature type="domain" description="HTH tetR-type" evidence="5">
    <location>
        <begin position="4"/>
        <end position="64"/>
    </location>
</feature>
<evidence type="ECO:0000256" key="3">
    <source>
        <dbReference type="ARBA" id="ARBA00023163"/>
    </source>
</evidence>
<name>A0A6P0CFD7_9RHOB</name>
<organism evidence="6 7">
    <name type="scientific">Sulfitobacter sediminilitoris</name>
    <dbReference type="NCBI Taxonomy" id="2698830"/>
    <lineage>
        <taxon>Bacteria</taxon>
        <taxon>Pseudomonadati</taxon>
        <taxon>Pseudomonadota</taxon>
        <taxon>Alphaproteobacteria</taxon>
        <taxon>Rhodobacterales</taxon>
        <taxon>Roseobacteraceae</taxon>
        <taxon>Sulfitobacter</taxon>
    </lineage>
</organism>
<dbReference type="PANTHER" id="PTHR30055">
    <property type="entry name" value="HTH-TYPE TRANSCRIPTIONAL REGULATOR RUTR"/>
    <property type="match status" value="1"/>
</dbReference>
<comment type="caution">
    <text evidence="6">The sequence shown here is derived from an EMBL/GenBank/DDBJ whole genome shotgun (WGS) entry which is preliminary data.</text>
</comment>
<dbReference type="EMBL" id="JAABNT010000010">
    <property type="protein sequence ID" value="NEK23796.1"/>
    <property type="molecule type" value="Genomic_DNA"/>
</dbReference>
<evidence type="ECO:0000313" key="7">
    <source>
        <dbReference type="Proteomes" id="UP000468591"/>
    </source>
</evidence>
<dbReference type="Proteomes" id="UP000468591">
    <property type="component" value="Unassembled WGS sequence"/>
</dbReference>
<dbReference type="PROSITE" id="PS50977">
    <property type="entry name" value="HTH_TETR_2"/>
    <property type="match status" value="1"/>
</dbReference>
<dbReference type="InterPro" id="IPR050109">
    <property type="entry name" value="HTH-type_TetR-like_transc_reg"/>
</dbReference>
<keyword evidence="7" id="KW-1185">Reference proteome</keyword>
<dbReference type="PANTHER" id="PTHR30055:SF234">
    <property type="entry name" value="HTH-TYPE TRANSCRIPTIONAL REGULATOR BETI"/>
    <property type="match status" value="1"/>
</dbReference>
<evidence type="ECO:0000256" key="4">
    <source>
        <dbReference type="PROSITE-ProRule" id="PRU00335"/>
    </source>
</evidence>
<proteinExistence type="predicted"/>
<dbReference type="InterPro" id="IPR009057">
    <property type="entry name" value="Homeodomain-like_sf"/>
</dbReference>
<keyword evidence="1" id="KW-0805">Transcription regulation</keyword>
<evidence type="ECO:0000256" key="2">
    <source>
        <dbReference type="ARBA" id="ARBA00023125"/>
    </source>
</evidence>
<feature type="DNA-binding region" description="H-T-H motif" evidence="4">
    <location>
        <begin position="27"/>
        <end position="46"/>
    </location>
</feature>
<evidence type="ECO:0000259" key="5">
    <source>
        <dbReference type="PROSITE" id="PS50977"/>
    </source>
</evidence>
<gene>
    <name evidence="6" type="ORF">GV827_15470</name>
</gene>
<keyword evidence="3" id="KW-0804">Transcription</keyword>
<keyword evidence="2 4" id="KW-0238">DNA-binding</keyword>
<dbReference type="RefSeq" id="WP_164354721.1">
    <property type="nucleotide sequence ID" value="NZ_JAABNT010000010.1"/>
</dbReference>
<evidence type="ECO:0000256" key="1">
    <source>
        <dbReference type="ARBA" id="ARBA00023015"/>
    </source>
</evidence>
<reference evidence="6 7" key="1">
    <citation type="submission" date="2020-01" db="EMBL/GenBank/DDBJ databases">
        <title>Sulfitobacter sediminilitoris sp. nov., isolated from a tidal flat.</title>
        <authorList>
            <person name="Park S."/>
            <person name="Yoon J.-H."/>
        </authorList>
    </citation>
    <scope>NUCLEOTIDE SEQUENCE [LARGE SCALE GENOMIC DNA]</scope>
    <source>
        <strain evidence="6 7">JBTF-M27</strain>
    </source>
</reference>
<dbReference type="Gene3D" id="1.10.357.10">
    <property type="entry name" value="Tetracycline Repressor, domain 2"/>
    <property type="match status" value="1"/>
</dbReference>
<dbReference type="AlphaFoldDB" id="A0A6P0CFD7"/>
<dbReference type="SUPFAM" id="SSF46689">
    <property type="entry name" value="Homeodomain-like"/>
    <property type="match status" value="1"/>
</dbReference>
<dbReference type="GO" id="GO:0003700">
    <property type="term" value="F:DNA-binding transcription factor activity"/>
    <property type="evidence" value="ECO:0007669"/>
    <property type="project" value="TreeGrafter"/>
</dbReference>
<protein>
    <submittedName>
        <fullName evidence="6">TetR family transcriptional regulator</fullName>
    </submittedName>
</protein>
<sequence>MSGKNTKDQILIIARELLASDGLAAVSFDAIARRLGRTKQAVLYWYSTKHDLLAALFLPWLEAEADIAVQSVSRSSSRDEAIDSFVRAIAAFHLDDLDRFRMMYLLPQTIPPSASEPHSVKLLEKVHPVTDRMYAVLADKLSNEPVAVRQEAFAIHSAVLGLVLMFGLSDRLKDPLKHSASDMIDALIAALTSK</sequence>
<evidence type="ECO:0000313" key="6">
    <source>
        <dbReference type="EMBL" id="NEK23796.1"/>
    </source>
</evidence>
<dbReference type="GO" id="GO:0000976">
    <property type="term" value="F:transcription cis-regulatory region binding"/>
    <property type="evidence" value="ECO:0007669"/>
    <property type="project" value="TreeGrafter"/>
</dbReference>
<accession>A0A6P0CFD7</accession>
<dbReference type="Pfam" id="PF00440">
    <property type="entry name" value="TetR_N"/>
    <property type="match status" value="1"/>
</dbReference>